<comment type="caution">
    <text evidence="2">The sequence shown here is derived from an EMBL/GenBank/DDBJ whole genome shotgun (WGS) entry which is preliminary data.</text>
</comment>
<sequence>MVLGKMKEMVRPATGCAILVASFHNDPRVKKSIQETDRTGKRWEAPARKTSWREEKREFFFRGSSPEGTSRGRSPLDE</sequence>
<name>A0A1F4U4E4_UNCSA</name>
<feature type="region of interest" description="Disordered" evidence="1">
    <location>
        <begin position="57"/>
        <end position="78"/>
    </location>
</feature>
<evidence type="ECO:0000313" key="2">
    <source>
        <dbReference type="EMBL" id="OGC39700.1"/>
    </source>
</evidence>
<evidence type="ECO:0000313" key="3">
    <source>
        <dbReference type="Proteomes" id="UP000179242"/>
    </source>
</evidence>
<dbReference type="EMBL" id="MEUJ01000006">
    <property type="protein sequence ID" value="OGC39700.1"/>
    <property type="molecule type" value="Genomic_DNA"/>
</dbReference>
<proteinExistence type="predicted"/>
<accession>A0A1F4U4E4</accession>
<organism evidence="2 3">
    <name type="scientific">candidate division WOR-1 bacterium RIFOXYC2_FULL_46_14</name>
    <dbReference type="NCBI Taxonomy" id="1802587"/>
    <lineage>
        <taxon>Bacteria</taxon>
        <taxon>Bacillati</taxon>
        <taxon>Saganbacteria</taxon>
    </lineage>
</organism>
<dbReference type="Proteomes" id="UP000179242">
    <property type="component" value="Unassembled WGS sequence"/>
</dbReference>
<dbReference type="AlphaFoldDB" id="A0A1F4U4E4"/>
<protein>
    <submittedName>
        <fullName evidence="2">Uncharacterized protein</fullName>
    </submittedName>
</protein>
<evidence type="ECO:0000256" key="1">
    <source>
        <dbReference type="SAM" id="MobiDB-lite"/>
    </source>
</evidence>
<gene>
    <name evidence="2" type="ORF">A2438_06940</name>
</gene>
<reference evidence="2 3" key="1">
    <citation type="journal article" date="2016" name="Nat. Commun.">
        <title>Thousands of microbial genomes shed light on interconnected biogeochemical processes in an aquifer system.</title>
        <authorList>
            <person name="Anantharaman K."/>
            <person name="Brown C.T."/>
            <person name="Hug L.A."/>
            <person name="Sharon I."/>
            <person name="Castelle C.J."/>
            <person name="Probst A.J."/>
            <person name="Thomas B.C."/>
            <person name="Singh A."/>
            <person name="Wilkins M.J."/>
            <person name="Karaoz U."/>
            <person name="Brodie E.L."/>
            <person name="Williams K.H."/>
            <person name="Hubbard S.S."/>
            <person name="Banfield J.F."/>
        </authorList>
    </citation>
    <scope>NUCLEOTIDE SEQUENCE [LARGE SCALE GENOMIC DNA]</scope>
</reference>